<evidence type="ECO:0000256" key="3">
    <source>
        <dbReference type="RuleBase" id="RU003345"/>
    </source>
</evidence>
<dbReference type="InterPro" id="IPR029510">
    <property type="entry name" value="Ald_DH_CS_GLU"/>
</dbReference>
<evidence type="ECO:0000256" key="1">
    <source>
        <dbReference type="ARBA" id="ARBA00023002"/>
    </source>
</evidence>
<dbReference type="SUPFAM" id="SSF53720">
    <property type="entry name" value="ALDH-like"/>
    <property type="match status" value="1"/>
</dbReference>
<reference evidence="5 6" key="1">
    <citation type="submission" date="2020-08" db="EMBL/GenBank/DDBJ databases">
        <title>Genomic Encyclopedia of Type Strains, Phase IV (KMG-IV): sequencing the most valuable type-strain genomes for metagenomic binning, comparative biology and taxonomic classification.</title>
        <authorList>
            <person name="Goeker M."/>
        </authorList>
    </citation>
    <scope>NUCLEOTIDE SEQUENCE [LARGE SCALE GENOMIC DNA]</scope>
    <source>
        <strain evidence="5 6">DSM 27057</strain>
    </source>
</reference>
<organism evidence="5 6">
    <name type="scientific">Novosphingobium sediminicola</name>
    <dbReference type="NCBI Taxonomy" id="563162"/>
    <lineage>
        <taxon>Bacteria</taxon>
        <taxon>Pseudomonadati</taxon>
        <taxon>Pseudomonadota</taxon>
        <taxon>Alphaproteobacteria</taxon>
        <taxon>Sphingomonadales</taxon>
        <taxon>Sphingomonadaceae</taxon>
        <taxon>Novosphingobium</taxon>
    </lineage>
</organism>
<feature type="domain" description="Aldehyde dehydrogenase" evidence="4">
    <location>
        <begin position="17"/>
        <end position="456"/>
    </location>
</feature>
<dbReference type="PANTHER" id="PTHR11699">
    <property type="entry name" value="ALDEHYDE DEHYDROGENASE-RELATED"/>
    <property type="match status" value="1"/>
</dbReference>
<dbReference type="Proteomes" id="UP000548867">
    <property type="component" value="Unassembled WGS sequence"/>
</dbReference>
<name>A0A7W6CFG4_9SPHN</name>
<dbReference type="EMBL" id="JACIDX010000001">
    <property type="protein sequence ID" value="MBB3953303.1"/>
    <property type="molecule type" value="Genomic_DNA"/>
</dbReference>
<gene>
    <name evidence="5" type="ORF">GGR38_000215</name>
</gene>
<sequence>MSAIALANLPDDTPDPVTSRDPATGAVLMQTYPTDLEAQIATARIAYTGWACQPLSARVDAVRRLTGALRQRSQEFAEAIARDTGRPMWDCFAEVEAALARVDGCVRAYADRCAHRRHEGGANGAVAVRHKPMGVLAVITTFCQPMLTPLSHIAPAILAGNAVIFKPSSRALPTALLIEDCIKRAGLAANIVQIAVAQGEAAMDLAAHDGVDGVFFSGSTQVGQNLARRIAGRPGKLLSLEMGGNNAIVVWDTPQIEDAAMLVVQSAFTASGQRATCARRLIVRETMAEPLLAAVKRLADRIVCGAPNDETTPFMGPLIDNRVADGLVQSFIWLMSRGGRPIKHMARLDPQHPFISPAIIDVTDMRERPDVELFGPLLQVIRVPDFDAAITQANATRYGLVSALIGGTQEEYNRFWANVRTGLTHWNRATITELPGVPSGGVGLSGNFRPGGYYEADSCAYPVSSAEMSHPRAMIGTGFAPEI</sequence>
<dbReference type="InterPro" id="IPR015590">
    <property type="entry name" value="Aldehyde_DH_dom"/>
</dbReference>
<protein>
    <submittedName>
        <fullName evidence="5">Succinylglutamic semialdehyde dehydrogenase</fullName>
        <ecNumber evidence="5">1.2.1.71</ecNumber>
    </submittedName>
</protein>
<dbReference type="InterPro" id="IPR016162">
    <property type="entry name" value="Ald_DH_N"/>
</dbReference>
<comment type="similarity">
    <text evidence="3">Belongs to the aldehyde dehydrogenase family.</text>
</comment>
<dbReference type="EC" id="1.2.1.71" evidence="5"/>
<evidence type="ECO:0000313" key="5">
    <source>
        <dbReference type="EMBL" id="MBB3953303.1"/>
    </source>
</evidence>
<keyword evidence="6" id="KW-1185">Reference proteome</keyword>
<evidence type="ECO:0000256" key="2">
    <source>
        <dbReference type="PROSITE-ProRule" id="PRU10007"/>
    </source>
</evidence>
<feature type="active site" evidence="2">
    <location>
        <position position="241"/>
    </location>
</feature>
<dbReference type="Pfam" id="PF00171">
    <property type="entry name" value="Aldedh"/>
    <property type="match status" value="1"/>
</dbReference>
<dbReference type="PROSITE" id="PS00687">
    <property type="entry name" value="ALDEHYDE_DEHYDR_GLU"/>
    <property type="match status" value="1"/>
</dbReference>
<accession>A0A7W6CFG4</accession>
<comment type="caution">
    <text evidence="5">The sequence shown here is derived from an EMBL/GenBank/DDBJ whole genome shotgun (WGS) entry which is preliminary data.</text>
</comment>
<proteinExistence type="inferred from homology"/>
<dbReference type="RefSeq" id="WP_281379346.1">
    <property type="nucleotide sequence ID" value="NZ_JACIDX010000001.1"/>
</dbReference>
<dbReference type="Gene3D" id="3.40.605.10">
    <property type="entry name" value="Aldehyde Dehydrogenase, Chain A, domain 1"/>
    <property type="match status" value="1"/>
</dbReference>
<dbReference type="Gene3D" id="3.40.309.10">
    <property type="entry name" value="Aldehyde Dehydrogenase, Chain A, domain 2"/>
    <property type="match status" value="1"/>
</dbReference>
<keyword evidence="1 3" id="KW-0560">Oxidoreductase</keyword>
<evidence type="ECO:0000259" key="4">
    <source>
        <dbReference type="Pfam" id="PF00171"/>
    </source>
</evidence>
<dbReference type="AlphaFoldDB" id="A0A7W6CFG4"/>
<dbReference type="InterPro" id="IPR016163">
    <property type="entry name" value="Ald_DH_C"/>
</dbReference>
<dbReference type="InterPro" id="IPR016161">
    <property type="entry name" value="Ald_DH/histidinol_DH"/>
</dbReference>
<dbReference type="GO" id="GO:0043824">
    <property type="term" value="F:succinylglutamate-semialdehyde dehydrogenase activity"/>
    <property type="evidence" value="ECO:0007669"/>
    <property type="project" value="UniProtKB-EC"/>
</dbReference>
<evidence type="ECO:0000313" key="6">
    <source>
        <dbReference type="Proteomes" id="UP000548867"/>
    </source>
</evidence>